<name>A0A3N2QM79_9RHOB</name>
<evidence type="ECO:0008006" key="5">
    <source>
        <dbReference type="Google" id="ProtNLM"/>
    </source>
</evidence>
<keyword evidence="2" id="KW-0732">Signal</keyword>
<accession>A0A3N2QM79</accession>
<evidence type="ECO:0000256" key="2">
    <source>
        <dbReference type="SAM" id="SignalP"/>
    </source>
</evidence>
<dbReference type="Gene3D" id="2.40.128.130">
    <property type="entry name" value="Autotransporter beta-domain"/>
    <property type="match status" value="1"/>
</dbReference>
<dbReference type="AlphaFoldDB" id="A0A3N2QM79"/>
<dbReference type="OrthoDB" id="7844842at2"/>
<dbReference type="Proteomes" id="UP000268016">
    <property type="component" value="Unassembled WGS sequence"/>
</dbReference>
<dbReference type="SUPFAM" id="SSF103515">
    <property type="entry name" value="Autotransporter"/>
    <property type="match status" value="1"/>
</dbReference>
<feature type="signal peptide" evidence="2">
    <location>
        <begin position="1"/>
        <end position="24"/>
    </location>
</feature>
<evidence type="ECO:0000256" key="1">
    <source>
        <dbReference type="SAM" id="MobiDB-lite"/>
    </source>
</evidence>
<evidence type="ECO:0000313" key="3">
    <source>
        <dbReference type="EMBL" id="ROT96293.1"/>
    </source>
</evidence>
<protein>
    <recommendedName>
        <fullName evidence="5">Autotransporter outer membrane beta-barrel domain-containing protein</fullName>
    </recommendedName>
</protein>
<comment type="caution">
    <text evidence="3">The sequence shown here is derived from an EMBL/GenBank/DDBJ whole genome shotgun (WGS) entry which is preliminary data.</text>
</comment>
<feature type="chain" id="PRO_5018220073" description="Autotransporter outer membrane beta-barrel domain-containing protein" evidence="2">
    <location>
        <begin position="25"/>
        <end position="455"/>
    </location>
</feature>
<dbReference type="InterPro" id="IPR036709">
    <property type="entry name" value="Autotransporte_beta_dom_sf"/>
</dbReference>
<proteinExistence type="predicted"/>
<sequence length="455" mass="45729">MIPKIQPLSLGLAASALFAPAVAAADSLTCATLSQASGTYASNTGVNFSVVPGDRITVSAASNATGQVAVPGVNIFYVGDLVTTTGDTATAAADGIITIGPLTPTGPAELRISCSPGGGSSDGDTGTDDGGSGPGTGGGTGAGPTAPGTGAPPDAPSEPDQTTTEARPATATLSETLLTYGSQIGAGTQSVAVNAAVSSAVAAYFGNATGFMATRDLMFLSTRSIGDDAAPVDLWFRLSGQRFDGDVEGSGNNLTVGGHYRISPTAVAGLLADIGRFEIDTGGADLEVDALAVGPYFAARLGAVDIDGYALFARPTYDFGAGETDAQRRLYGLTVSARFDTGSVSVAPFARLSGYREEIEAGGPVAARDVAQDTVSAGARVDFETGTAFRPWISVAADAWRFDDGTTETEATTPALAAGFTFDTGTGRVTADIASSEVAEDVQSLAVSLRYDFAF</sequence>
<feature type="compositionally biased region" description="Polar residues" evidence="1">
    <location>
        <begin position="159"/>
        <end position="168"/>
    </location>
</feature>
<feature type="compositionally biased region" description="Low complexity" evidence="1">
    <location>
        <begin position="143"/>
        <end position="152"/>
    </location>
</feature>
<evidence type="ECO:0000313" key="4">
    <source>
        <dbReference type="Proteomes" id="UP000268016"/>
    </source>
</evidence>
<keyword evidence="4" id="KW-1185">Reference proteome</keyword>
<dbReference type="EMBL" id="RDRB01000012">
    <property type="protein sequence ID" value="ROT96293.1"/>
    <property type="molecule type" value="Genomic_DNA"/>
</dbReference>
<gene>
    <name evidence="3" type="ORF">EAT49_18825</name>
</gene>
<reference evidence="3 4" key="1">
    <citation type="submission" date="2018-10" db="EMBL/GenBank/DDBJ databases">
        <title>Histidinibacterium lentulum gen. nov., sp. nov., a marine bacterium from the culture broth of Picochlorum sp. 122.</title>
        <authorList>
            <person name="Wang G."/>
        </authorList>
    </citation>
    <scope>NUCLEOTIDE SEQUENCE [LARGE SCALE GENOMIC DNA]</scope>
    <source>
        <strain evidence="3 4">B17</strain>
    </source>
</reference>
<feature type="compositionally biased region" description="Gly residues" evidence="1">
    <location>
        <begin position="128"/>
        <end position="142"/>
    </location>
</feature>
<feature type="region of interest" description="Disordered" evidence="1">
    <location>
        <begin position="107"/>
        <end position="168"/>
    </location>
</feature>
<organism evidence="3 4">
    <name type="scientific">Histidinibacterium lentulum</name>
    <dbReference type="NCBI Taxonomy" id="2480588"/>
    <lineage>
        <taxon>Bacteria</taxon>
        <taxon>Pseudomonadati</taxon>
        <taxon>Pseudomonadota</taxon>
        <taxon>Alphaproteobacteria</taxon>
        <taxon>Rhodobacterales</taxon>
        <taxon>Paracoccaceae</taxon>
        <taxon>Histidinibacterium</taxon>
    </lineage>
</organism>
<dbReference type="RefSeq" id="WP_123643861.1">
    <property type="nucleotide sequence ID" value="NZ_ML119092.1"/>
</dbReference>